<evidence type="ECO:0000313" key="2">
    <source>
        <dbReference type="Proteomes" id="UP000887572"/>
    </source>
</evidence>
<reference evidence="3" key="1">
    <citation type="submission" date="2022-11" db="UniProtKB">
        <authorList>
            <consortium name="WormBaseParasite"/>
        </authorList>
    </citation>
    <scope>IDENTIFICATION</scope>
</reference>
<evidence type="ECO:0000313" key="3">
    <source>
        <dbReference type="WBParaSite" id="Gr19_v10_g1351.t1"/>
    </source>
</evidence>
<dbReference type="WBParaSite" id="Gr19_v10_g1351.t1">
    <property type="protein sequence ID" value="Gr19_v10_g1351.t1"/>
    <property type="gene ID" value="Gr19_v10_g1351"/>
</dbReference>
<dbReference type="Proteomes" id="UP000887572">
    <property type="component" value="Unplaced"/>
</dbReference>
<keyword evidence="2" id="KW-1185">Reference proteome</keyword>
<dbReference type="AlphaFoldDB" id="A0A914H5W5"/>
<evidence type="ECO:0000256" key="1">
    <source>
        <dbReference type="SAM" id="MobiDB-lite"/>
    </source>
</evidence>
<sequence length="185" mass="20266">MNKVGERNQQLNAYSTAPNGRAKAQGHGSIRLPQTINSGALATNSNKQLFIGVPTPPPVPRVPIPYPYRSKSVSQQQNANRATNKQILIGVSTPAPVPRVPVPYASPRSVARGVAQYPQQRANFIPTPPPVPPIPAIPFPYHHAKRRSVFESDGTFMMSNGQQRFLPRSGNKYAYVIHSQKEAIL</sequence>
<feature type="region of interest" description="Disordered" evidence="1">
    <location>
        <begin position="1"/>
        <end position="30"/>
    </location>
</feature>
<organism evidence="2 3">
    <name type="scientific">Globodera rostochiensis</name>
    <name type="common">Golden nematode worm</name>
    <name type="synonym">Heterodera rostochiensis</name>
    <dbReference type="NCBI Taxonomy" id="31243"/>
    <lineage>
        <taxon>Eukaryota</taxon>
        <taxon>Metazoa</taxon>
        <taxon>Ecdysozoa</taxon>
        <taxon>Nematoda</taxon>
        <taxon>Chromadorea</taxon>
        <taxon>Rhabditida</taxon>
        <taxon>Tylenchina</taxon>
        <taxon>Tylenchomorpha</taxon>
        <taxon>Tylenchoidea</taxon>
        <taxon>Heteroderidae</taxon>
        <taxon>Heteroderinae</taxon>
        <taxon>Globodera</taxon>
    </lineage>
</organism>
<accession>A0A914H5W5</accession>
<proteinExistence type="predicted"/>
<feature type="compositionally biased region" description="Polar residues" evidence="1">
    <location>
        <begin position="7"/>
        <end position="18"/>
    </location>
</feature>
<name>A0A914H5W5_GLORO</name>
<protein>
    <submittedName>
        <fullName evidence="3">Uncharacterized protein</fullName>
    </submittedName>
</protein>